<organism evidence="12 13">
    <name type="scientific">Streptomyces virginiae</name>
    <name type="common">Streptomyces cinnamonensis</name>
    <dbReference type="NCBI Taxonomy" id="1961"/>
    <lineage>
        <taxon>Bacteria</taxon>
        <taxon>Bacillati</taxon>
        <taxon>Actinomycetota</taxon>
        <taxon>Actinomycetes</taxon>
        <taxon>Kitasatosporales</taxon>
        <taxon>Streptomycetaceae</taxon>
        <taxon>Streptomyces</taxon>
    </lineage>
</organism>
<reference evidence="12" key="1">
    <citation type="submission" date="2022-10" db="EMBL/GenBank/DDBJ databases">
        <title>The complete genomes of actinobacterial strains from the NBC collection.</title>
        <authorList>
            <person name="Joergensen T.S."/>
            <person name="Alvarez Arevalo M."/>
            <person name="Sterndorff E.B."/>
            <person name="Faurdal D."/>
            <person name="Vuksanovic O."/>
            <person name="Mourched A.-S."/>
            <person name="Charusanti P."/>
            <person name="Shaw S."/>
            <person name="Blin K."/>
            <person name="Weber T."/>
        </authorList>
    </citation>
    <scope>NUCLEOTIDE SEQUENCE</scope>
    <source>
        <strain evidence="12">NBC_00248</strain>
    </source>
</reference>
<evidence type="ECO:0000256" key="3">
    <source>
        <dbReference type="ARBA" id="ARBA00022630"/>
    </source>
</evidence>
<gene>
    <name evidence="12" type="ORF">OG517_41020</name>
</gene>
<dbReference type="PROSITE" id="PS00076">
    <property type="entry name" value="PYRIDINE_REDOX_1"/>
    <property type="match status" value="1"/>
</dbReference>
<dbReference type="Gene3D" id="3.30.390.30">
    <property type="match status" value="1"/>
</dbReference>
<dbReference type="PIRSF" id="PIRSF000350">
    <property type="entry name" value="Mercury_reductase_MerA"/>
    <property type="match status" value="1"/>
</dbReference>
<dbReference type="NCBIfam" id="NF005884">
    <property type="entry name" value="PRK07846.1"/>
    <property type="match status" value="1"/>
</dbReference>
<dbReference type="Pfam" id="PF02852">
    <property type="entry name" value="Pyr_redox_dim"/>
    <property type="match status" value="1"/>
</dbReference>
<dbReference type="RefSeq" id="WP_328965484.1">
    <property type="nucleotide sequence ID" value="NZ_CP108090.1"/>
</dbReference>
<dbReference type="InterPro" id="IPR023753">
    <property type="entry name" value="FAD/NAD-binding_dom"/>
</dbReference>
<evidence type="ECO:0000256" key="4">
    <source>
        <dbReference type="ARBA" id="ARBA00022827"/>
    </source>
</evidence>
<dbReference type="InterPro" id="IPR001100">
    <property type="entry name" value="Pyr_nuc-diS_OxRdtase"/>
</dbReference>
<evidence type="ECO:0000259" key="10">
    <source>
        <dbReference type="Pfam" id="PF02852"/>
    </source>
</evidence>
<feature type="domain" description="Pyridine nucleotide-disulphide oxidoreductase dimerisation" evidence="10">
    <location>
        <begin position="419"/>
        <end position="528"/>
    </location>
</feature>
<proteinExistence type="inferred from homology"/>
<evidence type="ECO:0000313" key="13">
    <source>
        <dbReference type="Proteomes" id="UP001432039"/>
    </source>
</evidence>
<dbReference type="SUPFAM" id="SSF55424">
    <property type="entry name" value="FAD/NAD-linked reductases, dimerisation (C-terminal) domain"/>
    <property type="match status" value="1"/>
</dbReference>
<protein>
    <submittedName>
        <fullName evidence="12">Mycothione reductase</fullName>
        <ecNumber evidence="12">1.8.1.15</ecNumber>
    </submittedName>
</protein>
<name>A0ABZ1TR07_STRVG</name>
<evidence type="ECO:0000313" key="12">
    <source>
        <dbReference type="EMBL" id="WUQ17258.1"/>
    </source>
</evidence>
<keyword evidence="4 9" id="KW-0274">FAD</keyword>
<evidence type="ECO:0000259" key="11">
    <source>
        <dbReference type="Pfam" id="PF07992"/>
    </source>
</evidence>
<keyword evidence="3 9" id="KW-0285">Flavoprotein</keyword>
<keyword evidence="5" id="KW-0521">NADP</keyword>
<keyword evidence="8 9" id="KW-0676">Redox-active center</keyword>
<sequence length="539" mass="57663">MYRSPYGEKEWFPDARKAMGRNRLTELGEQMEAAEKKAPGDSLAVPSADQWTGGPHYEALRGAPRCSAMVSRRRGTFPGMRTHDLVIVGAGSGNAIVDDRFSHLDVAIVDEGLFGGTCLNRGCIPSKMLVHVADVADGVRDSGSLGVEATLRGVRWADVRARVFGRLDQEAAEGEEGRRGSPNVHVYKGHARFTEARTLLVGAGEGAVRIRGEQVVVAAGSRPTVPEPVAESGLPYETSDTIMRRDAPPRHLAVLGGGYVAAELAHVFHAAGSRVTVIEQEDTLLPAQDEAVAAAYTEIAADRYEVRTGTALTRVEGAPGRLVLVLDDGTTVEADTLLVAVGRIPNGDRIQADRAGIALHDDGRIVVDAFQRTTAIGVFALGDVCTPFPLKHVANREARVVAHNLLHADDLVRTVHEAVPAAVFTRPQIAQVGRTERECREEGLDYTVAVRRFSDSAYGWALEDGTGFCKVLADRRTGLLLGAHIMGPQAATLIQPLVVAMSLGIDATTLARTPYWVHPAATEAVSNALLDLDLDSPTP</sequence>
<dbReference type="EMBL" id="CP108090">
    <property type="protein sequence ID" value="WUQ17258.1"/>
    <property type="molecule type" value="Genomic_DNA"/>
</dbReference>
<evidence type="ECO:0000256" key="2">
    <source>
        <dbReference type="ARBA" id="ARBA00007532"/>
    </source>
</evidence>
<dbReference type="InterPro" id="IPR012999">
    <property type="entry name" value="Pyr_OxRdtase_I_AS"/>
</dbReference>
<evidence type="ECO:0000256" key="8">
    <source>
        <dbReference type="ARBA" id="ARBA00023284"/>
    </source>
</evidence>
<dbReference type="Gene3D" id="3.50.50.60">
    <property type="entry name" value="FAD/NAD(P)-binding domain"/>
    <property type="match status" value="2"/>
</dbReference>
<dbReference type="PANTHER" id="PTHR43014:SF5">
    <property type="entry name" value="GLUTATHIONE REDUCTASE (NADPH)"/>
    <property type="match status" value="1"/>
</dbReference>
<dbReference type="InterPro" id="IPR036188">
    <property type="entry name" value="FAD/NAD-bd_sf"/>
</dbReference>
<accession>A0ABZ1TR07</accession>
<dbReference type="PANTHER" id="PTHR43014">
    <property type="entry name" value="MERCURIC REDUCTASE"/>
    <property type="match status" value="1"/>
</dbReference>
<dbReference type="PRINTS" id="PR00368">
    <property type="entry name" value="FADPNR"/>
</dbReference>
<keyword evidence="13" id="KW-1185">Reference proteome</keyword>
<dbReference type="InterPro" id="IPR016156">
    <property type="entry name" value="FAD/NAD-linked_Rdtase_dimer_sf"/>
</dbReference>
<dbReference type="Proteomes" id="UP001432039">
    <property type="component" value="Chromosome"/>
</dbReference>
<dbReference type="PRINTS" id="PR00411">
    <property type="entry name" value="PNDRDTASEI"/>
</dbReference>
<dbReference type="InterPro" id="IPR004099">
    <property type="entry name" value="Pyr_nucl-diS_OxRdtase_dimer"/>
</dbReference>
<dbReference type="EC" id="1.8.1.15" evidence="12"/>
<comment type="cofactor">
    <cofactor evidence="1">
        <name>FAD</name>
        <dbReference type="ChEBI" id="CHEBI:57692"/>
    </cofactor>
</comment>
<evidence type="ECO:0000256" key="6">
    <source>
        <dbReference type="ARBA" id="ARBA00023002"/>
    </source>
</evidence>
<keyword evidence="6 9" id="KW-0560">Oxidoreductase</keyword>
<feature type="domain" description="FAD/NAD(P)-binding" evidence="11">
    <location>
        <begin position="84"/>
        <end position="398"/>
    </location>
</feature>
<evidence type="ECO:0000256" key="1">
    <source>
        <dbReference type="ARBA" id="ARBA00001974"/>
    </source>
</evidence>
<evidence type="ECO:0000256" key="9">
    <source>
        <dbReference type="RuleBase" id="RU003691"/>
    </source>
</evidence>
<dbReference type="GO" id="GO:0050627">
    <property type="term" value="F:mycothione reductase [NAD(P)H] activity"/>
    <property type="evidence" value="ECO:0007669"/>
    <property type="project" value="UniProtKB-EC"/>
</dbReference>
<evidence type="ECO:0000256" key="7">
    <source>
        <dbReference type="ARBA" id="ARBA00023157"/>
    </source>
</evidence>
<keyword evidence="7" id="KW-1015">Disulfide bond</keyword>
<evidence type="ECO:0000256" key="5">
    <source>
        <dbReference type="ARBA" id="ARBA00022857"/>
    </source>
</evidence>
<dbReference type="Pfam" id="PF07992">
    <property type="entry name" value="Pyr_redox_2"/>
    <property type="match status" value="1"/>
</dbReference>
<comment type="similarity">
    <text evidence="2 9">Belongs to the class-I pyridine nucleotide-disulfide oxidoreductase family.</text>
</comment>
<dbReference type="SUPFAM" id="SSF51905">
    <property type="entry name" value="FAD/NAD(P)-binding domain"/>
    <property type="match status" value="1"/>
</dbReference>